<dbReference type="EMBL" id="BQXS01012430">
    <property type="protein sequence ID" value="GKT22880.1"/>
    <property type="molecule type" value="Genomic_DNA"/>
</dbReference>
<dbReference type="Proteomes" id="UP001057375">
    <property type="component" value="Unassembled WGS sequence"/>
</dbReference>
<protein>
    <submittedName>
        <fullName evidence="3">Uncharacterized protein</fullName>
    </submittedName>
</protein>
<sequence length="652" mass="74918">MLSSVVCYKLYVKEFLSHVKALEGVYLNKCSIIHEQLSVSFSEIKEYLNYFKRKLDKNEIEYHSTITEIERVNRIIFLKKQEYMIIEKDEEGEECPLSPSLIKEQKDYQKKLDSLLKDKKDFLKKLHDAEIKRRELKLQVEQRISRYSTIFTLISSIRQILSEEQFESSSETSFNDFTSLISFDDFSSDAQPHTPARRLSSPVTHSHREEELSHGDRILQSAVEAFPHHPSPPDSVQSTSRETGVSLEEIASRPLGIDYINPATIAADISNDANDSLFLTPMPRSRDISAYDRMALITRTRSIEDESDRAMQHLSSGQRHQQSCLYHIGGDRITSIDIHFLVEVSKYVTKVSDSSSDMKEVSSYHLSKVFFKEFAKMMKELGTQISELPVNICVLPYYQHEHERTVPFIGTPSFGKTCTQRHKYVFRSQIASEKEIEDFVERIGKDMVSGLETKDLMGFSDAFQHNWDFLPEHHVQKPFRLLFILSENSLDLLAHNDLEDGLHHNFILLSSKSCFTSSKRTLVIPAKKSGRFKHSSQVIQLTPNNVVKKISSKGFLCSTPSAYFHDMGKKASLFLKLIIRSAIMSVLGSAQKWSTITLDLSILLDFFDEPEQFTVKMLKQLFIGKSDIDFMKLWKENLKDAEDLVKKGVLLT</sequence>
<comment type="caution">
    <text evidence="3">The sequence shown here is derived from an EMBL/GenBank/DDBJ whole genome shotgun (WGS) entry which is preliminary data.</text>
</comment>
<name>A0ABQ5JZL5_9EUKA</name>
<feature type="compositionally biased region" description="Polar residues" evidence="2">
    <location>
        <begin position="234"/>
        <end position="243"/>
    </location>
</feature>
<reference evidence="3" key="1">
    <citation type="submission" date="2022-03" db="EMBL/GenBank/DDBJ databases">
        <title>Draft genome sequence of Aduncisulcus paluster, a free-living microaerophilic Fornicata.</title>
        <authorList>
            <person name="Yuyama I."/>
            <person name="Kume K."/>
            <person name="Tamura T."/>
            <person name="Inagaki Y."/>
            <person name="Hashimoto T."/>
        </authorList>
    </citation>
    <scope>NUCLEOTIDE SEQUENCE</scope>
    <source>
        <strain evidence="3">NY0171</strain>
    </source>
</reference>
<accession>A0ABQ5JZL5</accession>
<evidence type="ECO:0000313" key="4">
    <source>
        <dbReference type="Proteomes" id="UP001057375"/>
    </source>
</evidence>
<keyword evidence="4" id="KW-1185">Reference proteome</keyword>
<evidence type="ECO:0000256" key="2">
    <source>
        <dbReference type="SAM" id="MobiDB-lite"/>
    </source>
</evidence>
<gene>
    <name evidence="3" type="ORF">ADUPG1_012256</name>
</gene>
<organism evidence="3 4">
    <name type="scientific">Aduncisulcus paluster</name>
    <dbReference type="NCBI Taxonomy" id="2918883"/>
    <lineage>
        <taxon>Eukaryota</taxon>
        <taxon>Metamonada</taxon>
        <taxon>Carpediemonas-like organisms</taxon>
        <taxon>Aduncisulcus</taxon>
    </lineage>
</organism>
<feature type="region of interest" description="Disordered" evidence="2">
    <location>
        <begin position="188"/>
        <end position="245"/>
    </location>
</feature>
<proteinExistence type="predicted"/>
<evidence type="ECO:0000313" key="3">
    <source>
        <dbReference type="EMBL" id="GKT22880.1"/>
    </source>
</evidence>
<feature type="coiled-coil region" evidence="1">
    <location>
        <begin position="112"/>
        <end position="139"/>
    </location>
</feature>
<keyword evidence="1" id="KW-0175">Coiled coil</keyword>
<feature type="compositionally biased region" description="Basic and acidic residues" evidence="2">
    <location>
        <begin position="206"/>
        <end position="217"/>
    </location>
</feature>
<evidence type="ECO:0000256" key="1">
    <source>
        <dbReference type="SAM" id="Coils"/>
    </source>
</evidence>